<proteinExistence type="predicted"/>
<dbReference type="GO" id="GO:0005737">
    <property type="term" value="C:cytoplasm"/>
    <property type="evidence" value="ECO:0007669"/>
    <property type="project" value="TreeGrafter"/>
</dbReference>
<feature type="compositionally biased region" description="Pro residues" evidence="1">
    <location>
        <begin position="206"/>
        <end position="223"/>
    </location>
</feature>
<evidence type="ECO:0000256" key="2">
    <source>
        <dbReference type="SAM" id="SignalP"/>
    </source>
</evidence>
<dbReference type="eggNOG" id="KOG4754">
    <property type="taxonomic scope" value="Eukaryota"/>
</dbReference>
<dbReference type="CDD" id="cd07067">
    <property type="entry name" value="HP_PGM_like"/>
    <property type="match status" value="1"/>
</dbReference>
<organism evidence="3 4">
    <name type="scientific">Kalmanozyma brasiliensis (strain GHG001)</name>
    <name type="common">Yeast</name>
    <name type="synonym">Pseudozyma brasiliensis</name>
    <dbReference type="NCBI Taxonomy" id="1365824"/>
    <lineage>
        <taxon>Eukaryota</taxon>
        <taxon>Fungi</taxon>
        <taxon>Dikarya</taxon>
        <taxon>Basidiomycota</taxon>
        <taxon>Ustilaginomycotina</taxon>
        <taxon>Ustilaginomycetes</taxon>
        <taxon>Ustilaginales</taxon>
        <taxon>Ustilaginaceae</taxon>
        <taxon>Kalmanozyma</taxon>
    </lineage>
</organism>
<dbReference type="GO" id="GO:0016791">
    <property type="term" value="F:phosphatase activity"/>
    <property type="evidence" value="ECO:0007669"/>
    <property type="project" value="TreeGrafter"/>
</dbReference>
<dbReference type="Proteomes" id="UP000019377">
    <property type="component" value="Unassembled WGS sequence"/>
</dbReference>
<accession>V5ERS0</accession>
<sequence>MVSSSAFLALLAVAVASVQAAPAPPHPVPGPPAMQTYNFTTYTGFFKYDTAEGTSLPAVAPNFGLRDNTTWAALTQTLRQLNSPAASHDGSSYKLIFAGRHGQGYHNVAESKYGTPAWNSYWSELTTDGNLTWGPDARLTPLGIQQAQAVNQAWTAMLKQQDAAPLPTRLFSSPLSRALSTLEISYDNILVKNPNDTEVAPQKGPGGPPGPPGPRGPPGPPGPRLLVPEVKELFREEYGEHTCDERRTRTQLAADYPNVRFEPGFTEDDQLWTTTREEDSHLDARIQTALSQMWNEAKREDVVSLTSHSGVMQSVFRVTGHYPLHPATGALIPLIVKATPTN</sequence>
<evidence type="ECO:0000256" key="1">
    <source>
        <dbReference type="SAM" id="MobiDB-lite"/>
    </source>
</evidence>
<dbReference type="PANTHER" id="PTHR48100">
    <property type="entry name" value="BROAD-SPECIFICITY PHOSPHATASE YOR283W-RELATED"/>
    <property type="match status" value="1"/>
</dbReference>
<dbReference type="AlphaFoldDB" id="V5ERS0"/>
<evidence type="ECO:0008006" key="5">
    <source>
        <dbReference type="Google" id="ProtNLM"/>
    </source>
</evidence>
<protein>
    <recommendedName>
        <fullName evidence="5">Phosphoglycerate mutase</fullName>
    </recommendedName>
</protein>
<dbReference type="SMART" id="SM00855">
    <property type="entry name" value="PGAM"/>
    <property type="match status" value="1"/>
</dbReference>
<dbReference type="InterPro" id="IPR050275">
    <property type="entry name" value="PGM_Phosphatase"/>
</dbReference>
<feature type="region of interest" description="Disordered" evidence="1">
    <location>
        <begin position="194"/>
        <end position="225"/>
    </location>
</feature>
<dbReference type="RefSeq" id="XP_016292844.1">
    <property type="nucleotide sequence ID" value="XM_016437338.1"/>
</dbReference>
<dbReference type="EMBL" id="KI545862">
    <property type="protein sequence ID" value="EST07855.1"/>
    <property type="molecule type" value="Genomic_DNA"/>
</dbReference>
<dbReference type="OMA" id="NWVDARL"/>
<dbReference type="Gene3D" id="3.40.50.1240">
    <property type="entry name" value="Phosphoglycerate mutase-like"/>
    <property type="match status" value="1"/>
</dbReference>
<dbReference type="Pfam" id="PF00300">
    <property type="entry name" value="His_Phos_1"/>
    <property type="match status" value="1"/>
</dbReference>
<dbReference type="OrthoDB" id="496981at2759"/>
<evidence type="ECO:0000313" key="3">
    <source>
        <dbReference type="EMBL" id="EST07855.1"/>
    </source>
</evidence>
<dbReference type="HOGENOM" id="CLU_039184_0_1_1"/>
<dbReference type="InterPro" id="IPR013078">
    <property type="entry name" value="His_Pase_superF_clade-1"/>
</dbReference>
<dbReference type="SUPFAM" id="SSF53254">
    <property type="entry name" value="Phosphoglycerate mutase-like"/>
    <property type="match status" value="1"/>
</dbReference>
<feature type="signal peptide" evidence="2">
    <location>
        <begin position="1"/>
        <end position="20"/>
    </location>
</feature>
<dbReference type="GeneID" id="27420010"/>
<name>V5ERS0_KALBG</name>
<keyword evidence="4" id="KW-1185">Reference proteome</keyword>
<reference evidence="4" key="1">
    <citation type="journal article" date="2013" name="Genome Announc.">
        <title>Draft genome sequence of Pseudozyma brasiliensis sp. nov. strain GHG001, a high producer of endo-1,4-xylanase isolated from an insect pest of sugarcane.</title>
        <authorList>
            <person name="Oliveira J.V.D.C."/>
            <person name="dos Santos R.A.C."/>
            <person name="Borges T.A."/>
            <person name="Riano-Pachon D.M."/>
            <person name="Goldman G.H."/>
        </authorList>
    </citation>
    <scope>NUCLEOTIDE SEQUENCE [LARGE SCALE GENOMIC DNA]</scope>
    <source>
        <strain evidence="4">GHG001</strain>
    </source>
</reference>
<dbReference type="PANTHER" id="PTHR48100:SF1">
    <property type="entry name" value="HISTIDINE PHOSPHATASE FAMILY PROTEIN-RELATED"/>
    <property type="match status" value="1"/>
</dbReference>
<keyword evidence="2" id="KW-0732">Signal</keyword>
<dbReference type="InterPro" id="IPR029033">
    <property type="entry name" value="His_PPase_superfam"/>
</dbReference>
<gene>
    <name evidence="3" type="ORF">PSEUBRA_SCAF2g02941</name>
</gene>
<feature type="chain" id="PRO_5004732653" description="Phosphoglycerate mutase" evidence="2">
    <location>
        <begin position="21"/>
        <end position="342"/>
    </location>
</feature>
<evidence type="ECO:0000313" key="4">
    <source>
        <dbReference type="Proteomes" id="UP000019377"/>
    </source>
</evidence>